<dbReference type="eggNOG" id="COG2010">
    <property type="taxonomic scope" value="Bacteria"/>
</dbReference>
<feature type="chain" id="PRO_5003260516" description="LamG-like jellyroll fold domain-containing protein" evidence="4">
    <location>
        <begin position="27"/>
        <end position="1359"/>
    </location>
</feature>
<reference evidence="7" key="1">
    <citation type="submission" date="2011-02" db="EMBL/GenBank/DDBJ databases">
        <title>The complete genome of Planctomyces brasiliensis DSM 5305.</title>
        <authorList>
            <person name="Lucas S."/>
            <person name="Copeland A."/>
            <person name="Lapidus A."/>
            <person name="Bruce D."/>
            <person name="Goodwin L."/>
            <person name="Pitluck S."/>
            <person name="Kyrpides N."/>
            <person name="Mavromatis K."/>
            <person name="Pagani I."/>
            <person name="Ivanova N."/>
            <person name="Ovchinnikova G."/>
            <person name="Lu M."/>
            <person name="Detter J.C."/>
            <person name="Han C."/>
            <person name="Land M."/>
            <person name="Hauser L."/>
            <person name="Markowitz V."/>
            <person name="Cheng J.-F."/>
            <person name="Hugenholtz P."/>
            <person name="Woyke T."/>
            <person name="Wu D."/>
            <person name="Tindall B."/>
            <person name="Pomrenke H.G."/>
            <person name="Brambilla E."/>
            <person name="Klenk H.-P."/>
            <person name="Eisen J.A."/>
        </authorList>
    </citation>
    <scope>NUCLEOTIDE SEQUENCE [LARGE SCALE GENOMIC DNA]</scope>
    <source>
        <strain evidence="7">ATCC 49424 / DSM 5305 / JCM 21570 / NBRC 103401 / IFAM 1448</strain>
    </source>
</reference>
<dbReference type="Gene3D" id="2.60.120.200">
    <property type="match status" value="1"/>
</dbReference>
<keyword evidence="2" id="KW-1015">Disulfide bond</keyword>
<dbReference type="InterPro" id="IPR011429">
    <property type="entry name" value="Cyt_c_Planctomycete-type"/>
</dbReference>
<dbReference type="Proteomes" id="UP000006860">
    <property type="component" value="Chromosome"/>
</dbReference>
<dbReference type="EMBL" id="CP002546">
    <property type="protein sequence ID" value="ADY60672.1"/>
    <property type="molecule type" value="Genomic_DNA"/>
</dbReference>
<dbReference type="KEGG" id="pbs:Plabr_3075"/>
<dbReference type="OrthoDB" id="127107at2"/>
<dbReference type="PANTHER" id="PTHR35889:SF3">
    <property type="entry name" value="F-BOX DOMAIN-CONTAINING PROTEIN"/>
    <property type="match status" value="1"/>
</dbReference>
<feature type="signal peptide" evidence="4">
    <location>
        <begin position="1"/>
        <end position="26"/>
    </location>
</feature>
<dbReference type="InterPro" id="IPR006558">
    <property type="entry name" value="LamG-like"/>
</dbReference>
<evidence type="ECO:0000256" key="3">
    <source>
        <dbReference type="SAM" id="Coils"/>
    </source>
</evidence>
<dbReference type="PANTHER" id="PTHR35889">
    <property type="entry name" value="CYCLOINULO-OLIGOSACCHARIDE FRUCTANOTRANSFERASE-RELATED"/>
    <property type="match status" value="1"/>
</dbReference>
<feature type="coiled-coil region" evidence="3">
    <location>
        <begin position="1034"/>
        <end position="1061"/>
    </location>
</feature>
<accession>F0SHY9</accession>
<feature type="domain" description="LamG-like jellyroll fold" evidence="5">
    <location>
        <begin position="1141"/>
        <end position="1283"/>
    </location>
</feature>
<evidence type="ECO:0000313" key="7">
    <source>
        <dbReference type="Proteomes" id="UP000006860"/>
    </source>
</evidence>
<dbReference type="SMART" id="SM00560">
    <property type="entry name" value="LamGL"/>
    <property type="match status" value="1"/>
</dbReference>
<evidence type="ECO:0000259" key="5">
    <source>
        <dbReference type="SMART" id="SM00560"/>
    </source>
</evidence>
<sequence>MMSNFHAYSRCIVALALLLLVRGQSAAELQAEELPSEQIEFFEAKIRPVLIAHCYECHNSLDSTEGGLAVDYRAAFLKGGDSGAALVPGKPEKSSLLPILRHEIDGMEMPSGGPKLSDEVIADFEKWISLGAPDPRSEKPTAEALAAATSWETVLERRKQWWSFQPIATPQVPQVKNQSWSTHPIDKFILNKLEEQGLEPTNQAAPSVLVRRLFFTLIGLPPTPAEAIEWSKRLTSAASDEMRNQVTEELIDSLMARPQFGEKWARHWMDWIRYAESHGSEGDPAIPDAWRYRDYLIRAWNDDVPYDQLVREHVAGDLLENPRVNAELGINESAIGPAHWRMVFHGFSPTDALDERVRFTDDQINVFSKAFLGLTVSCARCHNHKFDPISQADYYALFGILNSCRPGRTVINTRESDEQIRQQLGQLKGQIRHSLAEEWLAELEELPARLKSLPENKDSTSLLAPWFSLQSVNTPNEFAYRWNSLAEQQLAEKEPSPAAKVSWDLSTPDDYAQWFRGTESLPEQPHTAGEFAVASEGSRILKGIYPGGVYSHPLSPRSAARLTSPDIPLDGKYHLWIRARGEGKATARFAVQNYPRRGNLFPVQQLKPAWTWHRFDLSYWQGDSVHVELTTALDAPLLVTNEPSSWFGLSDVLIQPANAPAPKSFPNWLNPLFEQAGSQAPRNSTELADLYRRTLATAIRDWNTGSLNDAQAELLDRSLAAGLLTNDRNASPSTASLLQHYRNLEKQLETPIRVPGVDETVGHDQALYVRGNHKQPAETIPRRFLEAIDAEPYQSELSGRRELAQDLLRADNPLTRRVIVNRLWLHLFGKGLVGTPDNFGRLGQTPTHPQLLDWLANNFSEKDWSLKQMIRLMVTTKTWRLASTAGEPTVAADPDNQWLSRAHVRRLEAEAIRDSMLATAGVLDLQPYGPPVNGATPRRSLYVRVIRNRLDPFLRSFDFPEPFSATGRRNATNVPAQSLMLMNDEQICTAARNWSKRTLSETSLSDKERIQQMFLTAFSRPATPREMAMAEGFLQQAALTRERLSRDYGRLQQQLTDRQQEITNILSPVRNQLERSQESSPAANSENVVQPLAQWEFAQGIDDTLHGLKGTLHGNARVSETGLTITPQGYLVTAPLETSISAKTLEAWVQLDNLKQQGAGVMSLQTPRGQVFDAIVFGERSPQQWLAGSDHWNRTQPFSGPAEAEAVQRPVHLAIVYHQDGTIQGYRDGQPYGKAYQSNGPQEFQAGNSVVSFGVRHLPAGGNKMLSGRILRARLYDKALTSEQIQASFRTAPTVVTEQEVRNALTTADRERLIALERQIIAVEQQLKNFPSVPENGPSAVWADLAQALFTFQEFIYLQ</sequence>
<evidence type="ECO:0000256" key="1">
    <source>
        <dbReference type="ARBA" id="ARBA00022729"/>
    </source>
</evidence>
<dbReference type="SUPFAM" id="SSF49899">
    <property type="entry name" value="Concanavalin A-like lectins/glucanases"/>
    <property type="match status" value="1"/>
</dbReference>
<protein>
    <recommendedName>
        <fullName evidence="5">LamG-like jellyroll fold domain-containing protein</fullName>
    </recommendedName>
</protein>
<dbReference type="InterPro" id="IPR022655">
    <property type="entry name" value="DUF1553"/>
</dbReference>
<dbReference type="Pfam" id="PF07587">
    <property type="entry name" value="PSD1"/>
    <property type="match status" value="1"/>
</dbReference>
<keyword evidence="1 4" id="KW-0732">Signal</keyword>
<evidence type="ECO:0000256" key="2">
    <source>
        <dbReference type="ARBA" id="ARBA00023157"/>
    </source>
</evidence>
<dbReference type="STRING" id="756272.Plabr_3075"/>
<evidence type="ECO:0000256" key="4">
    <source>
        <dbReference type="SAM" id="SignalP"/>
    </source>
</evidence>
<proteinExistence type="predicted"/>
<dbReference type="HOGENOM" id="CLU_005632_1_0_0"/>
<keyword evidence="7" id="KW-1185">Reference proteome</keyword>
<dbReference type="InterPro" id="IPR011444">
    <property type="entry name" value="DUF1549"/>
</dbReference>
<keyword evidence="3" id="KW-0175">Coiled coil</keyword>
<gene>
    <name evidence="6" type="ordered locus">Plabr_3075</name>
</gene>
<dbReference type="Pfam" id="PF13385">
    <property type="entry name" value="Laminin_G_3"/>
    <property type="match status" value="1"/>
</dbReference>
<organism evidence="6 7">
    <name type="scientific">Rubinisphaera brasiliensis (strain ATCC 49424 / DSM 5305 / JCM 21570 / IAM 15109 / NBRC 103401 / IFAM 1448)</name>
    <name type="common">Planctomyces brasiliensis</name>
    <dbReference type="NCBI Taxonomy" id="756272"/>
    <lineage>
        <taxon>Bacteria</taxon>
        <taxon>Pseudomonadati</taxon>
        <taxon>Planctomycetota</taxon>
        <taxon>Planctomycetia</taxon>
        <taxon>Planctomycetales</taxon>
        <taxon>Planctomycetaceae</taxon>
        <taxon>Rubinisphaera</taxon>
    </lineage>
</organism>
<dbReference type="InterPro" id="IPR013320">
    <property type="entry name" value="ConA-like_dom_sf"/>
</dbReference>
<name>F0SHY9_RUBBR</name>
<dbReference type="RefSeq" id="WP_013629393.1">
    <property type="nucleotide sequence ID" value="NC_015174.1"/>
</dbReference>
<dbReference type="Pfam" id="PF07635">
    <property type="entry name" value="PSCyt1"/>
    <property type="match status" value="1"/>
</dbReference>
<dbReference type="Pfam" id="PF07583">
    <property type="entry name" value="PSCyt2"/>
    <property type="match status" value="1"/>
</dbReference>
<evidence type="ECO:0000313" key="6">
    <source>
        <dbReference type="EMBL" id="ADY60672.1"/>
    </source>
</evidence>